<comment type="similarity">
    <text evidence="2">Belongs to the glycosyl hydrolase 1 family.</text>
</comment>
<dbReference type="Gene3D" id="3.20.20.80">
    <property type="entry name" value="Glycosidases"/>
    <property type="match status" value="2"/>
</dbReference>
<keyword evidence="4" id="KW-1185">Reference proteome</keyword>
<dbReference type="Proteomes" id="UP000700908">
    <property type="component" value="Unassembled WGS sequence"/>
</dbReference>
<dbReference type="EMBL" id="JAIMFO010000004">
    <property type="protein sequence ID" value="MBY4797165.1"/>
    <property type="molecule type" value="Genomic_DNA"/>
</dbReference>
<dbReference type="InterPro" id="IPR001360">
    <property type="entry name" value="Glyco_hydro_1"/>
</dbReference>
<dbReference type="RefSeq" id="WP_222198902.1">
    <property type="nucleotide sequence ID" value="NZ_JAIMFO010000004.1"/>
</dbReference>
<dbReference type="InterPro" id="IPR017853">
    <property type="entry name" value="GH"/>
</dbReference>
<gene>
    <name evidence="3" type="ORF">K6V98_02140</name>
</gene>
<organism evidence="3 4">
    <name type="scientific">Collinsella ureilytica</name>
    <dbReference type="NCBI Taxonomy" id="2869515"/>
    <lineage>
        <taxon>Bacteria</taxon>
        <taxon>Bacillati</taxon>
        <taxon>Actinomycetota</taxon>
        <taxon>Coriobacteriia</taxon>
        <taxon>Coriobacteriales</taxon>
        <taxon>Coriobacteriaceae</taxon>
        <taxon>Collinsella</taxon>
    </lineage>
</organism>
<comment type="caution">
    <text evidence="3">The sequence shown here is derived from an EMBL/GenBank/DDBJ whole genome shotgun (WGS) entry which is preliminary data.</text>
</comment>
<evidence type="ECO:0000313" key="3">
    <source>
        <dbReference type="EMBL" id="MBY4797165.1"/>
    </source>
</evidence>
<reference evidence="3 4" key="1">
    <citation type="submission" date="2021-08" db="EMBL/GenBank/DDBJ databases">
        <title>Collinsella faecalis sp. nov. isolated from swine faeces.</title>
        <authorList>
            <person name="Oh B.S."/>
            <person name="Lee J.H."/>
        </authorList>
    </citation>
    <scope>NUCLEOTIDE SEQUENCE [LARGE SCALE GENOMIC DNA]</scope>
    <source>
        <strain evidence="3 4">AGMB00827</strain>
    </source>
</reference>
<dbReference type="SUPFAM" id="SSF51445">
    <property type="entry name" value="(Trans)glycosidases"/>
    <property type="match status" value="2"/>
</dbReference>
<accession>A0ABS7MLA1</accession>
<protein>
    <submittedName>
        <fullName evidence="3">Family 1 glycosylhydrolase</fullName>
    </submittedName>
</protein>
<name>A0ABS7MLA1_9ACTN</name>
<evidence type="ECO:0000256" key="1">
    <source>
        <dbReference type="ARBA" id="ARBA00023295"/>
    </source>
</evidence>
<keyword evidence="1" id="KW-0326">Glycosidase</keyword>
<sequence length="192" mass="21889">MSFPKNFLWGGATAASQLEGAWDVDGKQPSIQDYVRGCSVGEKRMFSTKLNREAHYPSHEAVDFYHHLDEDMALMAEMGFSCYRMSISWSRVFSDPACTVVNDQGLAFYDRIDYLREHIRQMGLAIHEGAEVLGYTMWSPIDQVSSSTGEMSKRYGLIYVDRHDDGSGDFSRIRKDSFYWYQQCIASNGADL</sequence>
<proteinExistence type="inferred from homology"/>
<keyword evidence="1" id="KW-0378">Hydrolase</keyword>
<dbReference type="PANTHER" id="PTHR10353">
    <property type="entry name" value="GLYCOSYL HYDROLASE"/>
    <property type="match status" value="1"/>
</dbReference>
<dbReference type="Pfam" id="PF00232">
    <property type="entry name" value="Glyco_hydro_1"/>
    <property type="match status" value="1"/>
</dbReference>
<dbReference type="PANTHER" id="PTHR10353:SF122">
    <property type="entry name" value="6-PHOSPHO-BETA-GLUCOSIDASE ASCB-RELATED"/>
    <property type="match status" value="1"/>
</dbReference>
<evidence type="ECO:0000256" key="2">
    <source>
        <dbReference type="RuleBase" id="RU003690"/>
    </source>
</evidence>
<dbReference type="PRINTS" id="PR00131">
    <property type="entry name" value="GLHYDRLASE1"/>
</dbReference>
<evidence type="ECO:0000313" key="4">
    <source>
        <dbReference type="Proteomes" id="UP000700908"/>
    </source>
</evidence>